<dbReference type="Proteomes" id="UP000054937">
    <property type="component" value="Unassembled WGS sequence"/>
</dbReference>
<protein>
    <recommendedName>
        <fullName evidence="1">PARG helical domain-containing protein</fullName>
    </recommendedName>
</protein>
<gene>
    <name evidence="2" type="ORF">PPERSA_09942</name>
</gene>
<evidence type="ECO:0000313" key="3">
    <source>
        <dbReference type="Proteomes" id="UP000054937"/>
    </source>
</evidence>
<reference evidence="2 3" key="1">
    <citation type="journal article" date="2015" name="Sci. Rep.">
        <title>Genome of the facultative scuticociliatosis pathogen Pseudocohnilembus persalinus provides insight into its virulence through horizontal gene transfer.</title>
        <authorList>
            <person name="Xiong J."/>
            <person name="Wang G."/>
            <person name="Cheng J."/>
            <person name="Tian M."/>
            <person name="Pan X."/>
            <person name="Warren A."/>
            <person name="Jiang C."/>
            <person name="Yuan D."/>
            <person name="Miao W."/>
        </authorList>
    </citation>
    <scope>NUCLEOTIDE SEQUENCE [LARGE SCALE GENOMIC DNA]</scope>
    <source>
        <strain evidence="2">36N120E</strain>
    </source>
</reference>
<keyword evidence="3" id="KW-1185">Reference proteome</keyword>
<dbReference type="GO" id="GO:1990966">
    <property type="term" value="P:ATP generation from poly-ADP-D-ribose"/>
    <property type="evidence" value="ECO:0007669"/>
    <property type="project" value="TreeGrafter"/>
</dbReference>
<dbReference type="OrthoDB" id="1937899at2759"/>
<dbReference type="GO" id="GO:0006282">
    <property type="term" value="P:regulation of DNA repair"/>
    <property type="evidence" value="ECO:0007669"/>
    <property type="project" value="InterPro"/>
</dbReference>
<dbReference type="GO" id="GO:0005975">
    <property type="term" value="P:carbohydrate metabolic process"/>
    <property type="evidence" value="ECO:0007669"/>
    <property type="project" value="InterPro"/>
</dbReference>
<dbReference type="PANTHER" id="PTHR12837">
    <property type="entry name" value="POLY ADP-RIBOSE GLYCOHYDROLASE"/>
    <property type="match status" value="1"/>
</dbReference>
<comment type="caution">
    <text evidence="2">The sequence shown here is derived from an EMBL/GenBank/DDBJ whole genome shotgun (WGS) entry which is preliminary data.</text>
</comment>
<feature type="domain" description="PARG helical" evidence="1">
    <location>
        <begin position="38"/>
        <end position="162"/>
    </location>
</feature>
<proteinExistence type="predicted"/>
<dbReference type="InterPro" id="IPR007724">
    <property type="entry name" value="Poly_GlycHdrlase"/>
</dbReference>
<dbReference type="AlphaFoldDB" id="A0A0V0QK07"/>
<dbReference type="GO" id="GO:0009225">
    <property type="term" value="P:nucleotide-sugar metabolic process"/>
    <property type="evidence" value="ECO:0007669"/>
    <property type="project" value="TreeGrafter"/>
</dbReference>
<dbReference type="Pfam" id="PF20811">
    <property type="entry name" value="PARG_cat_N"/>
    <property type="match status" value="1"/>
</dbReference>
<dbReference type="GO" id="GO:0005634">
    <property type="term" value="C:nucleus"/>
    <property type="evidence" value="ECO:0007669"/>
    <property type="project" value="TreeGrafter"/>
</dbReference>
<sequence length="231" mass="27309">MEEENDDEKEQEFQFGQNDNNVENQYVGKFFCESYLVQEQSQFFFDKIIPFIADLALQSEFIFSESFLLLTQTSVIQQQNVQLSRLQVASLMSLMFLCANHLQQSQKLPEIFCFAKIFEHNRKYDSISKQKTEKLMFLFSYFQGLMELDQNSLENEQIIFIRQKIEENQNMDFWKFNSSLLTQVNVYQDGEMDDIESMTGQSGQYIKTIFANKNIGGSKLYQTMRQFKVLD</sequence>
<accession>A0A0V0QK07</accession>
<dbReference type="InterPro" id="IPR048362">
    <property type="entry name" value="PARG_helical"/>
</dbReference>
<dbReference type="GO" id="GO:0004649">
    <property type="term" value="F:poly(ADP-ribose) glycohydrolase activity"/>
    <property type="evidence" value="ECO:0007669"/>
    <property type="project" value="InterPro"/>
</dbReference>
<dbReference type="InParanoid" id="A0A0V0QK07"/>
<evidence type="ECO:0000259" key="1">
    <source>
        <dbReference type="Pfam" id="PF20811"/>
    </source>
</evidence>
<organism evidence="2 3">
    <name type="scientific">Pseudocohnilembus persalinus</name>
    <name type="common">Ciliate</name>
    <dbReference type="NCBI Taxonomy" id="266149"/>
    <lineage>
        <taxon>Eukaryota</taxon>
        <taxon>Sar</taxon>
        <taxon>Alveolata</taxon>
        <taxon>Ciliophora</taxon>
        <taxon>Intramacronucleata</taxon>
        <taxon>Oligohymenophorea</taxon>
        <taxon>Scuticociliatia</taxon>
        <taxon>Philasterida</taxon>
        <taxon>Pseudocohnilembidae</taxon>
        <taxon>Pseudocohnilembus</taxon>
    </lineage>
</organism>
<dbReference type="PANTHER" id="PTHR12837:SF0">
    <property type="entry name" value="POLY(ADP-RIBOSE) GLYCOHYDROLASE"/>
    <property type="match status" value="1"/>
</dbReference>
<dbReference type="EMBL" id="LDAU01000155">
    <property type="protein sequence ID" value="KRX02325.1"/>
    <property type="molecule type" value="Genomic_DNA"/>
</dbReference>
<dbReference type="GO" id="GO:0005737">
    <property type="term" value="C:cytoplasm"/>
    <property type="evidence" value="ECO:0007669"/>
    <property type="project" value="TreeGrafter"/>
</dbReference>
<evidence type="ECO:0000313" key="2">
    <source>
        <dbReference type="EMBL" id="KRX02325.1"/>
    </source>
</evidence>
<name>A0A0V0QK07_PSEPJ</name>